<evidence type="ECO:0000313" key="2">
    <source>
        <dbReference type="Proteomes" id="UP000006804"/>
    </source>
</evidence>
<dbReference type="SUPFAM" id="SSF56317">
    <property type="entry name" value="Carbon-nitrogen hydrolase"/>
    <property type="match status" value="1"/>
</dbReference>
<reference evidence="1 2" key="1">
    <citation type="submission" date="2010-11" db="EMBL/GenBank/DDBJ databases">
        <title>The complete genome of Thermotoga thermarum DSM 5069.</title>
        <authorList>
            <consortium name="US DOE Joint Genome Institute (JGI-PGF)"/>
            <person name="Lucas S."/>
            <person name="Copeland A."/>
            <person name="Lapidus A."/>
            <person name="Bruce D."/>
            <person name="Goodwin L."/>
            <person name="Pitluck S."/>
            <person name="Kyrpides N."/>
            <person name="Mavromatis K."/>
            <person name="Ivanova N."/>
            <person name="Zeytun A."/>
            <person name="Brettin T."/>
            <person name="Detter J.C."/>
            <person name="Tapia R."/>
            <person name="Han C."/>
            <person name="Land M."/>
            <person name="Hauser L."/>
            <person name="Markowitz V."/>
            <person name="Cheng J.-F."/>
            <person name="Hugenholtz P."/>
            <person name="Woyke T."/>
            <person name="Wu D."/>
            <person name="Spring S."/>
            <person name="Schroeder M."/>
            <person name="Brambilla E."/>
            <person name="Klenk H.-P."/>
            <person name="Eisen J.A."/>
        </authorList>
    </citation>
    <scope>NUCLEOTIDE SEQUENCE [LARGE SCALE GENOMIC DNA]</scope>
    <source>
        <strain evidence="1 2">DSM 5069</strain>
    </source>
</reference>
<dbReference type="KEGG" id="tta:Theth_0761"/>
<evidence type="ECO:0008006" key="3">
    <source>
        <dbReference type="Google" id="ProtNLM"/>
    </source>
</evidence>
<dbReference type="InterPro" id="IPR036526">
    <property type="entry name" value="C-N_Hydrolase_sf"/>
</dbReference>
<dbReference type="RefSeq" id="WP_013932068.1">
    <property type="nucleotide sequence ID" value="NC_015707.1"/>
</dbReference>
<dbReference type="AlphaFoldDB" id="F7YY36"/>
<dbReference type="Proteomes" id="UP000006804">
    <property type="component" value="Chromosome"/>
</dbReference>
<proteinExistence type="predicted"/>
<dbReference type="OrthoDB" id="46546at2"/>
<dbReference type="EMBL" id="CP002351">
    <property type="protein sequence ID" value="AEH50846.1"/>
    <property type="molecule type" value="Genomic_DNA"/>
</dbReference>
<dbReference type="STRING" id="688269.Theth_0761"/>
<keyword evidence="2" id="KW-1185">Reference proteome</keyword>
<name>F7YY36_9THEM</name>
<evidence type="ECO:0000313" key="1">
    <source>
        <dbReference type="EMBL" id="AEH50846.1"/>
    </source>
</evidence>
<organism evidence="1 2">
    <name type="scientific">Pseudothermotoga thermarum DSM 5069</name>
    <dbReference type="NCBI Taxonomy" id="688269"/>
    <lineage>
        <taxon>Bacteria</taxon>
        <taxon>Thermotogati</taxon>
        <taxon>Thermotogota</taxon>
        <taxon>Thermotogae</taxon>
        <taxon>Thermotogales</taxon>
        <taxon>Thermotogaceae</taxon>
        <taxon>Pseudothermotoga</taxon>
    </lineage>
</organism>
<accession>F7YY36</accession>
<dbReference type="HOGENOM" id="CLU_1007857_0_0_0"/>
<gene>
    <name evidence="1" type="ORF">Theth_0761</name>
</gene>
<dbReference type="PATRIC" id="fig|688269.3.peg.785"/>
<sequence length="276" mass="31295">MKLENLILKFLTSKRFVKKAIEKLIEPSKGFENKFLKVAIVQMEYTLLPSVNAYVAFLNRFLSRMQNFSPDVIVFPGLIDTLLFGIFPLPLFPGNISSKIKRYSNITSKVTELIMLEISRKWNCTLVFGTSKGLFLHHRGEQANKILKTDRFSIAVVPKRLFLNSFKLSELVNNGVRLIVSVGVGTPEYNEQLEKKFVWVHSQMVGFYGLWSVMTGKLGNMTLKGKSCLTAPIPITNSLDGFVVKSDTTVGDIVLLAEVDQQKLEDFLVTYRFKKV</sequence>
<protein>
    <recommendedName>
        <fullName evidence="3">Nitrilase/cyanide hydratase and apolipoprotein N-acyltransferase</fullName>
    </recommendedName>
</protein>